<reference evidence="1 2" key="1">
    <citation type="submission" date="2014-04" db="EMBL/GenBank/DDBJ databases">
        <authorList>
            <consortium name="DOE Joint Genome Institute"/>
            <person name="Kuo A."/>
            <person name="Kohler A."/>
            <person name="Jargeat P."/>
            <person name="Nagy L.G."/>
            <person name="Floudas D."/>
            <person name="Copeland A."/>
            <person name="Barry K.W."/>
            <person name="Cichocki N."/>
            <person name="Veneault-Fourrey C."/>
            <person name="LaButti K."/>
            <person name="Lindquist E.A."/>
            <person name="Lipzen A."/>
            <person name="Lundell T."/>
            <person name="Morin E."/>
            <person name="Murat C."/>
            <person name="Sun H."/>
            <person name="Tunlid A."/>
            <person name="Henrissat B."/>
            <person name="Grigoriev I.V."/>
            <person name="Hibbett D.S."/>
            <person name="Martin F."/>
            <person name="Nordberg H.P."/>
            <person name="Cantor M.N."/>
            <person name="Hua S.X."/>
        </authorList>
    </citation>
    <scope>NUCLEOTIDE SEQUENCE [LARGE SCALE GENOMIC DNA]</scope>
    <source>
        <strain evidence="1 2">Ve08.2h10</strain>
    </source>
</reference>
<feature type="non-terminal residue" evidence="1">
    <location>
        <position position="1"/>
    </location>
</feature>
<dbReference type="AlphaFoldDB" id="A0A0D0DG81"/>
<dbReference type="Proteomes" id="UP000054538">
    <property type="component" value="Unassembled WGS sequence"/>
</dbReference>
<sequence length="67" mass="7623">RNGVFVVDRSTINLFVKLSLYGETFYDQKSNYSLILVIMVHNPLIVDYALGEPGSIHDAHTFQNTHI</sequence>
<keyword evidence="2" id="KW-1185">Reference proteome</keyword>
<reference evidence="2" key="2">
    <citation type="submission" date="2015-01" db="EMBL/GenBank/DDBJ databases">
        <title>Evolutionary Origins and Diversification of the Mycorrhizal Mutualists.</title>
        <authorList>
            <consortium name="DOE Joint Genome Institute"/>
            <consortium name="Mycorrhizal Genomics Consortium"/>
            <person name="Kohler A."/>
            <person name="Kuo A."/>
            <person name="Nagy L.G."/>
            <person name="Floudas D."/>
            <person name="Copeland A."/>
            <person name="Barry K.W."/>
            <person name="Cichocki N."/>
            <person name="Veneault-Fourrey C."/>
            <person name="LaButti K."/>
            <person name="Lindquist E.A."/>
            <person name="Lipzen A."/>
            <person name="Lundell T."/>
            <person name="Morin E."/>
            <person name="Murat C."/>
            <person name="Riley R."/>
            <person name="Ohm R."/>
            <person name="Sun H."/>
            <person name="Tunlid A."/>
            <person name="Henrissat B."/>
            <person name="Grigoriev I.V."/>
            <person name="Hibbett D.S."/>
            <person name="Martin F."/>
        </authorList>
    </citation>
    <scope>NUCLEOTIDE SEQUENCE [LARGE SCALE GENOMIC DNA]</scope>
    <source>
        <strain evidence="2">Ve08.2h10</strain>
    </source>
</reference>
<organism evidence="1 2">
    <name type="scientific">Paxillus rubicundulus Ve08.2h10</name>
    <dbReference type="NCBI Taxonomy" id="930991"/>
    <lineage>
        <taxon>Eukaryota</taxon>
        <taxon>Fungi</taxon>
        <taxon>Dikarya</taxon>
        <taxon>Basidiomycota</taxon>
        <taxon>Agaricomycotina</taxon>
        <taxon>Agaricomycetes</taxon>
        <taxon>Agaricomycetidae</taxon>
        <taxon>Boletales</taxon>
        <taxon>Paxilineae</taxon>
        <taxon>Paxillaceae</taxon>
        <taxon>Paxillus</taxon>
    </lineage>
</organism>
<dbReference type="InParanoid" id="A0A0D0DG81"/>
<evidence type="ECO:0000313" key="2">
    <source>
        <dbReference type="Proteomes" id="UP000054538"/>
    </source>
</evidence>
<feature type="non-terminal residue" evidence="1">
    <location>
        <position position="67"/>
    </location>
</feature>
<accession>A0A0D0DG81</accession>
<protein>
    <recommendedName>
        <fullName evidence="3">DDE Tnp4 domain-containing protein</fullName>
    </recommendedName>
</protein>
<evidence type="ECO:0008006" key="3">
    <source>
        <dbReference type="Google" id="ProtNLM"/>
    </source>
</evidence>
<dbReference type="OrthoDB" id="2641813at2759"/>
<dbReference type="EMBL" id="KN825584">
    <property type="protein sequence ID" value="KIK83841.1"/>
    <property type="molecule type" value="Genomic_DNA"/>
</dbReference>
<evidence type="ECO:0000313" key="1">
    <source>
        <dbReference type="EMBL" id="KIK83841.1"/>
    </source>
</evidence>
<gene>
    <name evidence="1" type="ORF">PAXRUDRAFT_63040</name>
</gene>
<name>A0A0D0DG81_9AGAM</name>
<dbReference type="HOGENOM" id="CLU_018552_14_1_1"/>
<proteinExistence type="predicted"/>